<evidence type="ECO:0000313" key="3">
    <source>
        <dbReference type="Proteomes" id="UP001054821"/>
    </source>
</evidence>
<dbReference type="Proteomes" id="UP001054821">
    <property type="component" value="Chromosome 2"/>
</dbReference>
<organism evidence="2 3">
    <name type="scientific">Prunus dulcis</name>
    <name type="common">Almond</name>
    <name type="synonym">Amygdalus dulcis</name>
    <dbReference type="NCBI Taxonomy" id="3755"/>
    <lineage>
        <taxon>Eukaryota</taxon>
        <taxon>Viridiplantae</taxon>
        <taxon>Streptophyta</taxon>
        <taxon>Embryophyta</taxon>
        <taxon>Tracheophyta</taxon>
        <taxon>Spermatophyta</taxon>
        <taxon>Magnoliopsida</taxon>
        <taxon>eudicotyledons</taxon>
        <taxon>Gunneridae</taxon>
        <taxon>Pentapetalae</taxon>
        <taxon>rosids</taxon>
        <taxon>fabids</taxon>
        <taxon>Rosales</taxon>
        <taxon>Rosaceae</taxon>
        <taxon>Amygdaloideae</taxon>
        <taxon>Amygdaleae</taxon>
        <taxon>Prunus</taxon>
    </lineage>
</organism>
<feature type="region of interest" description="Disordered" evidence="1">
    <location>
        <begin position="87"/>
        <end position="109"/>
    </location>
</feature>
<comment type="caution">
    <text evidence="2">The sequence shown here is derived from an EMBL/GenBank/DDBJ whole genome shotgun (WGS) entry which is preliminary data.</text>
</comment>
<sequence>MKKQRDRCTAETVGVVLNFFSVQLSVGRPRGRLEPAVDDVGCPKKPTGHGIAMNFTRDAVLFQSRVRGPNSEVGAQICGLPDLPLHARRSSSSSVASAKLPKKQRDRRTAETVGVVLNFFSVQLSLRRPRGRLEPAGR</sequence>
<evidence type="ECO:0000256" key="1">
    <source>
        <dbReference type="SAM" id="MobiDB-lite"/>
    </source>
</evidence>
<evidence type="ECO:0000313" key="2">
    <source>
        <dbReference type="EMBL" id="KAI5344048.1"/>
    </source>
</evidence>
<proteinExistence type="predicted"/>
<name>A0AAD4ZG55_PRUDU</name>
<protein>
    <submittedName>
        <fullName evidence="2">Uncharacterized protein</fullName>
    </submittedName>
</protein>
<dbReference type="EMBL" id="JAJFAZ020000002">
    <property type="protein sequence ID" value="KAI5344048.1"/>
    <property type="molecule type" value="Genomic_DNA"/>
</dbReference>
<gene>
    <name evidence="2" type="ORF">L3X38_011925</name>
</gene>
<dbReference type="AlphaFoldDB" id="A0AAD4ZG55"/>
<accession>A0AAD4ZG55</accession>
<reference evidence="2 3" key="1">
    <citation type="journal article" date="2022" name="G3 (Bethesda)">
        <title>Whole-genome sequence and methylome profiling of the almond [Prunus dulcis (Mill.) D.A. Webb] cultivar 'Nonpareil'.</title>
        <authorList>
            <person name="D'Amico-Willman K.M."/>
            <person name="Ouma W.Z."/>
            <person name="Meulia T."/>
            <person name="Sideli G.M."/>
            <person name="Gradziel T.M."/>
            <person name="Fresnedo-Ramirez J."/>
        </authorList>
    </citation>
    <scope>NUCLEOTIDE SEQUENCE [LARGE SCALE GENOMIC DNA]</scope>
    <source>
        <strain evidence="2">Clone GOH B32 T37-40</strain>
    </source>
</reference>
<keyword evidence="3" id="KW-1185">Reference proteome</keyword>